<sequence length="473" mass="52935">MGLSPELKASFLGGLINVEGSGRYLHESRDTNRVLQASMHYKITTVHESLQFMSNDLKGLLDFENIDGTCDTHVVVGITWGAHTVVTAKHLLSTNDTKVERNIRHTLKAQLAHLKLGASGQGEVEYNKKGGDKSPDYDFEVRVYGDVLADDSALCTTFESAYELITRVPQCCIPSKRRKKIDDLKSRANTREATLKFQFSTTLTDARSGKKESGKLLKLLEEFSTGELSPDSIAAAAGLLEDNKTNRKVQIIVKDYDSIGEALERPCISHERNSAVITEVLAEERRELADKCMMRYDMAFLEPRQQKRPINMARVRLICPGNDCSSNTRYELICSKCRTSVSYGCDDAFLYCDCGQSLYKHCSFQCRDPKHGTEWLKHRDAKLLQLLNALEPLEALNNFILGETGVGKSTFINAFVNYHTYDTLDDAMKAKGLNCIFPFSFATQVVDKNDPRGQFVQTTVRSGDSKNEMDGSK</sequence>
<evidence type="ECO:0000259" key="1">
    <source>
        <dbReference type="Pfam" id="PF24674"/>
    </source>
</evidence>
<protein>
    <submittedName>
        <fullName evidence="2">Similar to Verrucotoxin subunit beta acc. no. Q98993</fullName>
    </submittedName>
</protein>
<dbReference type="eggNOG" id="ENOG502QQZ0">
    <property type="taxonomic scope" value="Eukaryota"/>
</dbReference>
<name>U4L1H1_PYROM</name>
<dbReference type="AlphaFoldDB" id="U4L1H1"/>
<dbReference type="EMBL" id="HF935448">
    <property type="protein sequence ID" value="CCX09271.1"/>
    <property type="molecule type" value="Genomic_DNA"/>
</dbReference>
<dbReference type="PANTHER" id="PTHR31594:SF14">
    <property type="entry name" value="FIBRONECTIN TYPE-III DOMAIN-CONTAINING PROTEIN"/>
    <property type="match status" value="1"/>
</dbReference>
<feature type="domain" description="SNTX MACPF/CDC-like" evidence="1">
    <location>
        <begin position="1"/>
        <end position="165"/>
    </location>
</feature>
<dbReference type="Pfam" id="PF24674">
    <property type="entry name" value="MACPF_SNTX"/>
    <property type="match status" value="1"/>
</dbReference>
<evidence type="ECO:0000313" key="2">
    <source>
        <dbReference type="EMBL" id="CCX09271.1"/>
    </source>
</evidence>
<gene>
    <name evidence="2" type="ORF">PCON_08864</name>
</gene>
<dbReference type="Proteomes" id="UP000018144">
    <property type="component" value="Unassembled WGS sequence"/>
</dbReference>
<evidence type="ECO:0000313" key="3">
    <source>
        <dbReference type="Proteomes" id="UP000018144"/>
    </source>
</evidence>
<accession>U4L1H1</accession>
<reference evidence="2 3" key="1">
    <citation type="journal article" date="2013" name="PLoS Genet.">
        <title>The genome and development-dependent transcriptomes of Pyronema confluens: a window into fungal evolution.</title>
        <authorList>
            <person name="Traeger S."/>
            <person name="Altegoer F."/>
            <person name="Freitag M."/>
            <person name="Gabaldon T."/>
            <person name="Kempken F."/>
            <person name="Kumar A."/>
            <person name="Marcet-Houben M."/>
            <person name="Poggeler S."/>
            <person name="Stajich J.E."/>
            <person name="Nowrousian M."/>
        </authorList>
    </citation>
    <scope>NUCLEOTIDE SEQUENCE [LARGE SCALE GENOMIC DNA]</scope>
    <source>
        <strain evidence="3">CBS 100304</strain>
        <tissue evidence="2">Vegetative mycelium</tissue>
    </source>
</reference>
<organism evidence="2 3">
    <name type="scientific">Pyronema omphalodes (strain CBS 100304)</name>
    <name type="common">Pyronema confluens</name>
    <dbReference type="NCBI Taxonomy" id="1076935"/>
    <lineage>
        <taxon>Eukaryota</taxon>
        <taxon>Fungi</taxon>
        <taxon>Dikarya</taxon>
        <taxon>Ascomycota</taxon>
        <taxon>Pezizomycotina</taxon>
        <taxon>Pezizomycetes</taxon>
        <taxon>Pezizales</taxon>
        <taxon>Pyronemataceae</taxon>
        <taxon>Pyronema</taxon>
    </lineage>
</organism>
<proteinExistence type="predicted"/>
<dbReference type="OrthoDB" id="8954335at2759"/>
<dbReference type="InterPro" id="IPR056072">
    <property type="entry name" value="SNTX_MACPF/CDC-like_dom"/>
</dbReference>
<dbReference type="PANTHER" id="PTHR31594">
    <property type="entry name" value="AIG1-TYPE G DOMAIN-CONTAINING PROTEIN"/>
    <property type="match status" value="1"/>
</dbReference>
<keyword evidence="3" id="KW-1185">Reference proteome</keyword>
<dbReference type="InterPro" id="IPR052090">
    <property type="entry name" value="Cytolytic_pore-forming_toxin"/>
</dbReference>